<dbReference type="RefSeq" id="XP_056468852.1">
    <property type="nucleotide sequence ID" value="XM_056623864.1"/>
</dbReference>
<dbReference type="SUPFAM" id="SSF55298">
    <property type="entry name" value="YjgF-like"/>
    <property type="match status" value="1"/>
</dbReference>
<dbReference type="GO" id="GO:0019239">
    <property type="term" value="F:deaminase activity"/>
    <property type="evidence" value="ECO:0007669"/>
    <property type="project" value="TreeGrafter"/>
</dbReference>
<name>A0A9W9EII2_9EURO</name>
<evidence type="ECO:0000313" key="1">
    <source>
        <dbReference type="EMBL" id="KAJ5082330.1"/>
    </source>
</evidence>
<dbReference type="AlphaFoldDB" id="A0A9W9EII2"/>
<dbReference type="PANTHER" id="PTHR11803:SF42">
    <property type="entry name" value="MMF1"/>
    <property type="match status" value="1"/>
</dbReference>
<sequence length="106" mass="11724">MVYCSGSLGIDPKTGSFVPGDALDRTVREVKISILIRNVQLIFTVQALRNLDQVLEVAKSDLTKAVKVTIFISNIDHYAKVNKEHTKDQAKPCRTCVAVAKLPLEK</sequence>
<dbReference type="Pfam" id="PF01042">
    <property type="entry name" value="Ribonuc_L-PSP"/>
    <property type="match status" value="1"/>
</dbReference>
<gene>
    <name evidence="1" type="ORF">N7532_011373</name>
</gene>
<dbReference type="PANTHER" id="PTHR11803">
    <property type="entry name" value="2-IMINOBUTANOATE/2-IMINOPROPANOATE DEAMINASE RIDA"/>
    <property type="match status" value="1"/>
</dbReference>
<dbReference type="GeneID" id="81362843"/>
<dbReference type="InterPro" id="IPR006175">
    <property type="entry name" value="YjgF/YER057c/UK114"/>
</dbReference>
<accession>A0A9W9EII2</accession>
<evidence type="ECO:0000313" key="2">
    <source>
        <dbReference type="Proteomes" id="UP001149074"/>
    </source>
</evidence>
<dbReference type="EMBL" id="JAPQKI010000011">
    <property type="protein sequence ID" value="KAJ5082330.1"/>
    <property type="molecule type" value="Genomic_DNA"/>
</dbReference>
<organism evidence="1 2">
    <name type="scientific">Penicillium argentinense</name>
    <dbReference type="NCBI Taxonomy" id="1131581"/>
    <lineage>
        <taxon>Eukaryota</taxon>
        <taxon>Fungi</taxon>
        <taxon>Dikarya</taxon>
        <taxon>Ascomycota</taxon>
        <taxon>Pezizomycotina</taxon>
        <taxon>Eurotiomycetes</taxon>
        <taxon>Eurotiomycetidae</taxon>
        <taxon>Eurotiales</taxon>
        <taxon>Aspergillaceae</taxon>
        <taxon>Penicillium</taxon>
    </lineage>
</organism>
<keyword evidence="2" id="KW-1185">Reference proteome</keyword>
<protein>
    <submittedName>
        <fullName evidence="1">Uncharacterized protein</fullName>
    </submittedName>
</protein>
<reference evidence="1" key="1">
    <citation type="submission" date="2022-11" db="EMBL/GenBank/DDBJ databases">
        <authorList>
            <person name="Petersen C."/>
        </authorList>
    </citation>
    <scope>NUCLEOTIDE SEQUENCE</scope>
    <source>
        <strain evidence="1">IBT 30761</strain>
    </source>
</reference>
<dbReference type="CDD" id="cd00448">
    <property type="entry name" value="YjgF_YER057c_UK114_family"/>
    <property type="match status" value="1"/>
</dbReference>
<proteinExistence type="predicted"/>
<reference evidence="1" key="2">
    <citation type="journal article" date="2023" name="IMA Fungus">
        <title>Comparative genomic study of the Penicillium genus elucidates a diverse pangenome and 15 lateral gene transfer events.</title>
        <authorList>
            <person name="Petersen C."/>
            <person name="Sorensen T."/>
            <person name="Nielsen M.R."/>
            <person name="Sondergaard T.E."/>
            <person name="Sorensen J.L."/>
            <person name="Fitzpatrick D.A."/>
            <person name="Frisvad J.C."/>
            <person name="Nielsen K.L."/>
        </authorList>
    </citation>
    <scope>NUCLEOTIDE SEQUENCE</scope>
    <source>
        <strain evidence="1">IBT 30761</strain>
    </source>
</reference>
<dbReference type="OrthoDB" id="309640at2759"/>
<dbReference type="Proteomes" id="UP001149074">
    <property type="component" value="Unassembled WGS sequence"/>
</dbReference>
<dbReference type="InterPro" id="IPR035959">
    <property type="entry name" value="RutC-like_sf"/>
</dbReference>
<comment type="caution">
    <text evidence="1">The sequence shown here is derived from an EMBL/GenBank/DDBJ whole genome shotgun (WGS) entry which is preliminary data.</text>
</comment>
<dbReference type="Gene3D" id="3.30.1330.40">
    <property type="entry name" value="RutC-like"/>
    <property type="match status" value="1"/>
</dbReference>
<dbReference type="GO" id="GO:0005829">
    <property type="term" value="C:cytosol"/>
    <property type="evidence" value="ECO:0007669"/>
    <property type="project" value="TreeGrafter"/>
</dbReference>
<dbReference type="GO" id="GO:0005739">
    <property type="term" value="C:mitochondrion"/>
    <property type="evidence" value="ECO:0007669"/>
    <property type="project" value="TreeGrafter"/>
</dbReference>